<keyword evidence="1" id="KW-1133">Transmembrane helix</keyword>
<evidence type="ECO:0000313" key="2">
    <source>
        <dbReference type="EMBL" id="KAF0697301.1"/>
    </source>
</evidence>
<feature type="transmembrane region" description="Helical" evidence="1">
    <location>
        <begin position="945"/>
        <end position="967"/>
    </location>
</feature>
<reference evidence="3 4" key="1">
    <citation type="submission" date="2019-03" db="EMBL/GenBank/DDBJ databases">
        <authorList>
            <person name="Gaulin E."/>
            <person name="Dumas B."/>
        </authorList>
    </citation>
    <scope>NUCLEOTIDE SEQUENCE [LARGE SCALE GENOMIC DNA]</scope>
    <source>
        <strain evidence="3">CBS 568.67</strain>
    </source>
</reference>
<keyword evidence="4" id="KW-1185">Reference proteome</keyword>
<evidence type="ECO:0000313" key="4">
    <source>
        <dbReference type="Proteomes" id="UP000332933"/>
    </source>
</evidence>
<reference evidence="2" key="2">
    <citation type="submission" date="2019-06" db="EMBL/GenBank/DDBJ databases">
        <title>Genomics analysis of Aphanomyces spp. identifies a new class of oomycete effector associated with host adaptation.</title>
        <authorList>
            <person name="Gaulin E."/>
        </authorList>
    </citation>
    <scope>NUCLEOTIDE SEQUENCE</scope>
    <source>
        <strain evidence="2">CBS 578.67</strain>
    </source>
</reference>
<name>A0A485KV87_9STRA</name>
<evidence type="ECO:0000256" key="1">
    <source>
        <dbReference type="SAM" id="Phobius"/>
    </source>
</evidence>
<accession>A0A485KV87</accession>
<sequence>MSVALASETSSPPPSKNLELLRRCVVAFVVLQVIWALVLPIKNVVIIPFPAFRNDDLATLSVPYSGYNASANVTYTGPQVQALLQKVLAISLDNPQVRAVFEQASTFAIDQLGQVLSPEDHATFAQYYSLVIQTSEFPGGVYTPRTDTIVSIQPDGSQQTYTIGCPVYQSVMHGTTCIDINGNPCDDTAWAQIPRTLTLQHVDFTSFLDGTGWGNNIGLLGLVEYFHYYMRLVFAKKNWSSVVASGTIDIGFSQLTTDANQYIVETPQILNFVTQSSRTIAQNSTMIWNCIASELLLGEVYVANYTLGMIQTALIQRNNLYNASALVNISSVVTARALVVLDGHIRITSGAGFTGYRDVVKTLGTTAMTHTTISSSNIKGDRPMTGARLIGSSIRNTIYMADYPNIYYSALTMAPNGSDYNFVWSALGGMFAGYNGFKYDYIHNTMTNFKLAERPHSAGTGYARDWYADEAAIANWYAQYERQRGTNNFIDMAANRLGSISTSTVSGLETSCYQALYKRIAQITWLATLTLHPTAEHLAFQAVEGTMTAQLFFFKQMLTNEVLGEDTCGYRVHVPFNPTNVSANHGTAWPLVPLLTALILQHGAPAILAQLKATMNSSFLSLVGFQNGAFDFYDVNSCPIGATLVGGNAVTSADTAQSAYNKLYQPLLLLLGDILAAVGGLRTRMELELGQSIQARREYLNDTRTSSIFKYEGPPVYWYHSPLAVGLMRLSTQVSPDDTFVAEVKNSLVCYDVFETRYLNRSTRCWSEFNNVNQTRVQYNSEGVRTMLLSFWSMGIVLNLFAAVLALRFARRVWHVAKTTGFQEHWSALLCIDIEEFGMSSFGECALMAASAAPFMFSYQLPQDPEYMSNSSASHLGSIYLDEAFVTMGLTWYIRLGMDIGASMLHLRCKNKWFAQMSSTIRAAIIVVIYIVRISIYTSERTYNYAIWSLSLSCLVACAAGMVTMLLSFSFDKHDSTADDPISTALELAHIPRNVHCIFSQQGTNWSHMGLVLEGWTCSPDGDTLVFKNSDGNLLLIVRAKQGFEVRQLHKMNRDQFLALERTPSSIKATRRHSSIRLPPSQDDATLPSSKSFSALTKFAWLACVVVAIQSIWALSIPIRNILLYPYPTFNYDNSTTTPIPFPGFDPSEKLTFSGSDILKTVTRALEITFSNDDVRKVFEQTGDFSIDQIGNLLVPEYHETFARLYALVYQSSEFPAGTFSIRQETITSVQPDGSTQTYTVGCRADQTHLGGTTCVDATGQPCTSASVTGATLTDIDFSTFSSQSGWQNNIALLSVAEYFHYYMRLVFSKQNWAIVVAAGNRGLGTTTLTADGTLVETPAIFAAAANGSRNLAQSTAAANGIIWNCVAAELLLTEVYIANFTLKLIQDALVAHNLYQATPIMKSEPIVQTRTMAMFNNPASSVHITSSAGYYSYVESNKALFGKPMTESAISTTVLKRNLDLSNGASMGSNVRNLLTMVNDATHTYSLQRITASSPDVIIETRVLGGMFGGYNGFKNDPLHNTMGVYKLSEQVSQHTSDQHALDYFTVEKTIADWYANYEVSQKANGNLLSFVVARFGTIRVQYFKNVMVPVTTDTYETACYQGLMRRIAQIVWLTALRLHPALQYLVYTSAQNDVSDYTWFRQQMTVDEIVSENAYGGRVHTPYSALFVSAGLGNGWPLIPLLDALAQVHTSSFLYNQIMLEMNTSLTSLISIELGLINFRDQAHCPIGLTNYGVTSADKLPSWYKKVYPAFAGLVQDVLTNVASVHTQMQSSLGMTISVPQAYLTDTRTSAQFAYEGPPIPFTHTPFGIGFIKLSMKHAPYPSAIALLQASMACYNTLETRYLTLSSRCWSETLSSGEIRASYSSVHLRLVVFSAWTIGLVMNAIGEFISLRYAVRMWRIWRLTGFDFADWERGLLLSTHLQSLGGSVTAFESAMLACSSLPLLFGYRLPQDPGFVASTKSLRLKGFDEFIMTLGLTWTIHLGMEVGSRVVTLRHKSSWFLAQNVIVKFVLTVVVYILLIATRDTVDYSNAIGSLIGIWCFALVASVGSMLLCAALDRAPTTKKLASDIDTAKSMASSDEIADSFTKAGLPRNRFGYLSQQQGRWSLVGIVLEGWHGVATGSVSFLMACENVLLHLSAGGSVEPTRCRDISHADFDVLAQATNAMKKRRSVTPQPDPNDKVDEAIMATEVNGTKYAW</sequence>
<feature type="transmembrane region" description="Helical" evidence="1">
    <location>
        <begin position="20"/>
        <end position="41"/>
    </location>
</feature>
<protein>
    <submittedName>
        <fullName evidence="3">Aste57867_12003 protein</fullName>
    </submittedName>
</protein>
<keyword evidence="1" id="KW-0812">Transmembrane</keyword>
<feature type="transmembrane region" description="Helical" evidence="1">
    <location>
        <begin position="1872"/>
        <end position="1897"/>
    </location>
</feature>
<evidence type="ECO:0000313" key="3">
    <source>
        <dbReference type="EMBL" id="VFT88858.1"/>
    </source>
</evidence>
<dbReference type="EMBL" id="VJMH01005331">
    <property type="protein sequence ID" value="KAF0697301.1"/>
    <property type="molecule type" value="Genomic_DNA"/>
</dbReference>
<gene>
    <name evidence="3" type="primary">Aste57867_12003</name>
    <name evidence="2" type="ORF">As57867_011958</name>
    <name evidence="3" type="ORF">ASTE57867_12003</name>
</gene>
<proteinExistence type="predicted"/>
<feature type="transmembrane region" description="Helical" evidence="1">
    <location>
        <begin position="913"/>
        <end position="933"/>
    </location>
</feature>
<dbReference type="EMBL" id="CAADRA010005352">
    <property type="protein sequence ID" value="VFT88858.1"/>
    <property type="molecule type" value="Genomic_DNA"/>
</dbReference>
<feature type="transmembrane region" description="Helical" evidence="1">
    <location>
        <begin position="2033"/>
        <end position="2058"/>
    </location>
</feature>
<dbReference type="Proteomes" id="UP000332933">
    <property type="component" value="Unassembled WGS sequence"/>
</dbReference>
<feature type="transmembrane region" description="Helical" evidence="1">
    <location>
        <begin position="789"/>
        <end position="810"/>
    </location>
</feature>
<organism evidence="3 4">
    <name type="scientific">Aphanomyces stellatus</name>
    <dbReference type="NCBI Taxonomy" id="120398"/>
    <lineage>
        <taxon>Eukaryota</taxon>
        <taxon>Sar</taxon>
        <taxon>Stramenopiles</taxon>
        <taxon>Oomycota</taxon>
        <taxon>Saprolegniomycetes</taxon>
        <taxon>Saprolegniales</taxon>
        <taxon>Verrucalvaceae</taxon>
        <taxon>Aphanomyces</taxon>
    </lineage>
</organism>
<feature type="transmembrane region" description="Helical" evidence="1">
    <location>
        <begin position="2001"/>
        <end position="2021"/>
    </location>
</feature>
<keyword evidence="1" id="KW-0472">Membrane</keyword>